<feature type="transmembrane region" description="Helical" evidence="8">
    <location>
        <begin position="65"/>
        <end position="88"/>
    </location>
</feature>
<dbReference type="InterPro" id="IPR004776">
    <property type="entry name" value="Mem_transp_PIN-like"/>
</dbReference>
<feature type="transmembrane region" description="Helical" evidence="8">
    <location>
        <begin position="34"/>
        <end position="53"/>
    </location>
</feature>
<reference evidence="10" key="1">
    <citation type="submission" date="2017-09" db="EMBL/GenBank/DDBJ databases">
        <authorList>
            <person name="Varghese N."/>
            <person name="Submissions S."/>
        </authorList>
    </citation>
    <scope>NUCLEOTIDE SEQUENCE [LARGE SCALE GENOMIC DNA]</scope>
    <source>
        <strain evidence="10">C7</strain>
    </source>
</reference>
<comment type="similarity">
    <text evidence="2">Belongs to the auxin efflux carrier (TC 2.A.69) family.</text>
</comment>
<sequence length="312" mass="33165">MLGLLEIVLPVFLVMGAGYIATRLKMFNNAGADGLMLFTQNFAIPCLLFSALARLDLGTFFDIRLLISFYTGATISFALGVLGARWIFKRRPGEAVAVGFGALFSNSVLLGIPIMERAYGPGSVDANFAIIAIHAPFCYLLGITAMEVSRADGRGVAGTVNAVLHAMFRNALMIGLACGFIVNLSGITLPEPVWAAVDLIVRAALPAALFGLGAVLTRYKFSAQLPQALMISALSLLVHPSIAWFISVEVFGLPFEFVRAAVITAAMAPGISVYVFANMYDRAKGVAASIVLLGTAMSVLSVSFWLWALSTL</sequence>
<evidence type="ECO:0000256" key="2">
    <source>
        <dbReference type="ARBA" id="ARBA00010145"/>
    </source>
</evidence>
<keyword evidence="6 8" id="KW-1133">Transmembrane helix</keyword>
<feature type="transmembrane region" description="Helical" evidence="8">
    <location>
        <begin position="126"/>
        <end position="146"/>
    </location>
</feature>
<dbReference type="InterPro" id="IPR038770">
    <property type="entry name" value="Na+/solute_symporter_sf"/>
</dbReference>
<feature type="transmembrane region" description="Helical" evidence="8">
    <location>
        <begin position="167"/>
        <end position="187"/>
    </location>
</feature>
<comment type="subcellular location">
    <subcellularLocation>
        <location evidence="1">Cell membrane</location>
        <topology evidence="1">Multi-pass membrane protein</topology>
    </subcellularLocation>
</comment>
<accession>A0A2C9CKY1</accession>
<dbReference type="Proteomes" id="UP000220034">
    <property type="component" value="Unassembled WGS sequence"/>
</dbReference>
<evidence type="ECO:0000256" key="3">
    <source>
        <dbReference type="ARBA" id="ARBA00022448"/>
    </source>
</evidence>
<dbReference type="AlphaFoldDB" id="A0A2C9CKY1"/>
<evidence type="ECO:0000256" key="8">
    <source>
        <dbReference type="SAM" id="Phobius"/>
    </source>
</evidence>
<dbReference type="GO" id="GO:0005886">
    <property type="term" value="C:plasma membrane"/>
    <property type="evidence" value="ECO:0007669"/>
    <property type="project" value="UniProtKB-SubCell"/>
</dbReference>
<feature type="transmembrane region" description="Helical" evidence="8">
    <location>
        <begin position="228"/>
        <end position="246"/>
    </location>
</feature>
<dbReference type="OrthoDB" id="9810457at2"/>
<evidence type="ECO:0000256" key="6">
    <source>
        <dbReference type="ARBA" id="ARBA00022989"/>
    </source>
</evidence>
<keyword evidence="7 8" id="KW-0472">Membrane</keyword>
<feature type="transmembrane region" description="Helical" evidence="8">
    <location>
        <begin position="6"/>
        <end position="22"/>
    </location>
</feature>
<evidence type="ECO:0000256" key="4">
    <source>
        <dbReference type="ARBA" id="ARBA00022475"/>
    </source>
</evidence>
<feature type="transmembrane region" description="Helical" evidence="8">
    <location>
        <begin position="258"/>
        <end position="277"/>
    </location>
</feature>
<evidence type="ECO:0000256" key="7">
    <source>
        <dbReference type="ARBA" id="ARBA00023136"/>
    </source>
</evidence>
<keyword evidence="4" id="KW-1003">Cell membrane</keyword>
<evidence type="ECO:0000313" key="10">
    <source>
        <dbReference type="Proteomes" id="UP000220034"/>
    </source>
</evidence>
<feature type="transmembrane region" description="Helical" evidence="8">
    <location>
        <begin position="193"/>
        <end position="216"/>
    </location>
</feature>
<dbReference type="RefSeq" id="WP_097927774.1">
    <property type="nucleotide sequence ID" value="NZ_OCTN01000001.1"/>
</dbReference>
<evidence type="ECO:0000256" key="1">
    <source>
        <dbReference type="ARBA" id="ARBA00004651"/>
    </source>
</evidence>
<evidence type="ECO:0000256" key="5">
    <source>
        <dbReference type="ARBA" id="ARBA00022692"/>
    </source>
</evidence>
<name>A0A2C9CKY1_9RHOB</name>
<keyword evidence="3" id="KW-0813">Transport</keyword>
<dbReference type="PANTHER" id="PTHR36838:SF3">
    <property type="entry name" value="TRANSPORTER AUXIN EFFLUX CARRIER EC FAMILY"/>
    <property type="match status" value="1"/>
</dbReference>
<dbReference type="EMBL" id="OCTN01000001">
    <property type="protein sequence ID" value="SOH92171.1"/>
    <property type="molecule type" value="Genomic_DNA"/>
</dbReference>
<organism evidence="9 10">
    <name type="scientific">Pontivivens marinum</name>
    <dbReference type="NCBI Taxonomy" id="1690039"/>
    <lineage>
        <taxon>Bacteria</taxon>
        <taxon>Pseudomonadati</taxon>
        <taxon>Pseudomonadota</taxon>
        <taxon>Alphaproteobacteria</taxon>
        <taxon>Rhodobacterales</taxon>
        <taxon>Paracoccaceae</taxon>
        <taxon>Pontivivens</taxon>
    </lineage>
</organism>
<feature type="transmembrane region" description="Helical" evidence="8">
    <location>
        <begin position="286"/>
        <end position="308"/>
    </location>
</feature>
<dbReference type="Gene3D" id="1.20.1530.20">
    <property type="match status" value="1"/>
</dbReference>
<keyword evidence="5 8" id="KW-0812">Transmembrane</keyword>
<feature type="transmembrane region" description="Helical" evidence="8">
    <location>
        <begin position="95"/>
        <end position="114"/>
    </location>
</feature>
<gene>
    <name evidence="9" type="ORF">SAMN06273572_10112</name>
</gene>
<keyword evidence="10" id="KW-1185">Reference proteome</keyword>
<dbReference type="PANTHER" id="PTHR36838">
    <property type="entry name" value="AUXIN EFFLUX CARRIER FAMILY PROTEIN"/>
    <property type="match status" value="1"/>
</dbReference>
<evidence type="ECO:0008006" key="11">
    <source>
        <dbReference type="Google" id="ProtNLM"/>
    </source>
</evidence>
<protein>
    <recommendedName>
        <fullName evidence="11">Malonate transporter</fullName>
    </recommendedName>
</protein>
<proteinExistence type="inferred from homology"/>
<dbReference type="GO" id="GO:0055085">
    <property type="term" value="P:transmembrane transport"/>
    <property type="evidence" value="ECO:0007669"/>
    <property type="project" value="InterPro"/>
</dbReference>
<dbReference type="Pfam" id="PF03547">
    <property type="entry name" value="Mem_trans"/>
    <property type="match status" value="1"/>
</dbReference>
<evidence type="ECO:0000313" key="9">
    <source>
        <dbReference type="EMBL" id="SOH92171.1"/>
    </source>
</evidence>